<evidence type="ECO:0000313" key="1">
    <source>
        <dbReference type="EMBL" id="EXB83820.1"/>
    </source>
</evidence>
<sequence length="81" mass="9181">MKDWATVMKKKLAEELWKLSTSVSVSASKFADELRLRNQREPAFADGATLNCGSQIRETNKYLNQQIIGDDCHKCRCCSIV</sequence>
<accession>W9RDJ2</accession>
<organism evidence="1 2">
    <name type="scientific">Morus notabilis</name>
    <dbReference type="NCBI Taxonomy" id="981085"/>
    <lineage>
        <taxon>Eukaryota</taxon>
        <taxon>Viridiplantae</taxon>
        <taxon>Streptophyta</taxon>
        <taxon>Embryophyta</taxon>
        <taxon>Tracheophyta</taxon>
        <taxon>Spermatophyta</taxon>
        <taxon>Magnoliopsida</taxon>
        <taxon>eudicotyledons</taxon>
        <taxon>Gunneridae</taxon>
        <taxon>Pentapetalae</taxon>
        <taxon>rosids</taxon>
        <taxon>fabids</taxon>
        <taxon>Rosales</taxon>
        <taxon>Moraceae</taxon>
        <taxon>Moreae</taxon>
        <taxon>Morus</taxon>
    </lineage>
</organism>
<evidence type="ECO:0000313" key="2">
    <source>
        <dbReference type="Proteomes" id="UP000030645"/>
    </source>
</evidence>
<gene>
    <name evidence="1" type="ORF">L484_023426</name>
</gene>
<keyword evidence="2" id="KW-1185">Reference proteome</keyword>
<name>W9RDJ2_9ROSA</name>
<dbReference type="Proteomes" id="UP000030645">
    <property type="component" value="Unassembled WGS sequence"/>
</dbReference>
<proteinExistence type="predicted"/>
<dbReference type="AlphaFoldDB" id="W9RDJ2"/>
<protein>
    <submittedName>
        <fullName evidence="1">Uncharacterized protein</fullName>
    </submittedName>
</protein>
<reference evidence="2" key="1">
    <citation type="submission" date="2013-01" db="EMBL/GenBank/DDBJ databases">
        <title>Draft Genome Sequence of a Mulberry Tree, Morus notabilis C.K. Schneid.</title>
        <authorList>
            <person name="He N."/>
            <person name="Zhao S."/>
        </authorList>
    </citation>
    <scope>NUCLEOTIDE SEQUENCE</scope>
</reference>
<dbReference type="EMBL" id="KE344887">
    <property type="protein sequence ID" value="EXB83820.1"/>
    <property type="molecule type" value="Genomic_DNA"/>
</dbReference>